<sequence length="357" mass="38762">MSTAIPQTMKAIVEDQQANWVTLKDNIPVPTPGDNEVLVKVEYADQNPGDWKVASWISLDGALQGCDYAGTIVKLGSNLKSDLKVGDTVAGMITGGIRNDRGAFAEYLVVESDLTYRVPKELKLEGAPTFGAAWLTASQVLLKSQGHSLSSPIDGSKWYIVYGGSSSVGLFALQIARALGYKVLTFASPHSFDLVKSYGAHEVINYRDGDAIEQALKITNSEAVYAFDTISEGDSFKIASAALGSKGKQLNVINPPPEGFKDKIGNVELQHTVVYTLLGKDLNFSPRTPESPMIIPAVQDHYEFGKEVLKKTPEWITKYGFKANPIELRHGLEAIPQGLQDQKDGKISGKKVVYKIA</sequence>
<dbReference type="InterPro" id="IPR013154">
    <property type="entry name" value="ADH-like_N"/>
</dbReference>
<dbReference type="InterPro" id="IPR011032">
    <property type="entry name" value="GroES-like_sf"/>
</dbReference>
<dbReference type="CDD" id="cd08249">
    <property type="entry name" value="enoyl_reductase_like"/>
    <property type="match status" value="1"/>
</dbReference>
<dbReference type="GeneID" id="91107423"/>
<dbReference type="Pfam" id="PF08240">
    <property type="entry name" value="ADH_N"/>
    <property type="match status" value="1"/>
</dbReference>
<reference evidence="2 3" key="1">
    <citation type="submission" date="2024-01" db="EMBL/GenBank/DDBJ databases">
        <title>Comparative genomics of Cryptococcus and Kwoniella reveals pathogenesis evolution and contrasting modes of karyotype evolution via chromosome fusion or intercentromeric recombination.</title>
        <authorList>
            <person name="Coelho M.A."/>
            <person name="David-Palma M."/>
            <person name="Shea T."/>
            <person name="Bowers K."/>
            <person name="McGinley-Smith S."/>
            <person name="Mohammad A.W."/>
            <person name="Gnirke A."/>
            <person name="Yurkov A.M."/>
            <person name="Nowrousian M."/>
            <person name="Sun S."/>
            <person name="Cuomo C.A."/>
            <person name="Heitman J."/>
        </authorList>
    </citation>
    <scope>NUCLEOTIDE SEQUENCE [LARGE SCALE GENOMIC DNA]</scope>
    <source>
        <strain evidence="2 3">PYCC6329</strain>
    </source>
</reference>
<dbReference type="InterPro" id="IPR020843">
    <property type="entry name" value="ER"/>
</dbReference>
<dbReference type="SUPFAM" id="SSF51735">
    <property type="entry name" value="NAD(P)-binding Rossmann-fold domains"/>
    <property type="match status" value="1"/>
</dbReference>
<dbReference type="Proteomes" id="UP001358614">
    <property type="component" value="Chromosome 3"/>
</dbReference>
<dbReference type="EMBL" id="CP144091">
    <property type="protein sequence ID" value="WWD10486.1"/>
    <property type="molecule type" value="Genomic_DNA"/>
</dbReference>
<dbReference type="Pfam" id="PF00107">
    <property type="entry name" value="ADH_zinc_N"/>
    <property type="match status" value="1"/>
</dbReference>
<accession>A0AAX4KVV2</accession>
<proteinExistence type="predicted"/>
<dbReference type="SUPFAM" id="SSF50129">
    <property type="entry name" value="GroES-like"/>
    <property type="match status" value="1"/>
</dbReference>
<keyword evidence="3" id="KW-1185">Reference proteome</keyword>
<dbReference type="Gene3D" id="3.90.180.10">
    <property type="entry name" value="Medium-chain alcohol dehydrogenases, catalytic domain"/>
    <property type="match status" value="1"/>
</dbReference>
<protein>
    <recommendedName>
        <fullName evidence="1">Enoyl reductase (ER) domain-containing protein</fullName>
    </recommendedName>
</protein>
<evidence type="ECO:0000313" key="3">
    <source>
        <dbReference type="Proteomes" id="UP001358614"/>
    </source>
</evidence>
<dbReference type="KEGG" id="ker:91107423"/>
<dbReference type="SMART" id="SM00829">
    <property type="entry name" value="PKS_ER"/>
    <property type="match status" value="1"/>
</dbReference>
<organism evidence="2 3">
    <name type="scientific">Kwoniella europaea PYCC6329</name>
    <dbReference type="NCBI Taxonomy" id="1423913"/>
    <lineage>
        <taxon>Eukaryota</taxon>
        <taxon>Fungi</taxon>
        <taxon>Dikarya</taxon>
        <taxon>Basidiomycota</taxon>
        <taxon>Agaricomycotina</taxon>
        <taxon>Tremellomycetes</taxon>
        <taxon>Tremellales</taxon>
        <taxon>Cryptococcaceae</taxon>
        <taxon>Kwoniella</taxon>
    </lineage>
</organism>
<dbReference type="GO" id="GO:0016651">
    <property type="term" value="F:oxidoreductase activity, acting on NAD(P)H"/>
    <property type="evidence" value="ECO:0007669"/>
    <property type="project" value="InterPro"/>
</dbReference>
<dbReference type="AlphaFoldDB" id="A0AAX4KVV2"/>
<dbReference type="PANTHER" id="PTHR45348">
    <property type="entry name" value="HYPOTHETICAL OXIDOREDUCTASE (EUROFUNG)"/>
    <property type="match status" value="1"/>
</dbReference>
<dbReference type="Gene3D" id="3.40.50.720">
    <property type="entry name" value="NAD(P)-binding Rossmann-like Domain"/>
    <property type="match status" value="1"/>
</dbReference>
<evidence type="ECO:0000313" key="2">
    <source>
        <dbReference type="EMBL" id="WWD10486.1"/>
    </source>
</evidence>
<evidence type="ECO:0000259" key="1">
    <source>
        <dbReference type="SMART" id="SM00829"/>
    </source>
</evidence>
<dbReference type="RefSeq" id="XP_066088453.1">
    <property type="nucleotide sequence ID" value="XM_066232356.1"/>
</dbReference>
<dbReference type="PANTHER" id="PTHR45348:SF7">
    <property type="entry name" value="ZINC BINDING OXIDOREDUCTASE, PUTATIVE-RELATED"/>
    <property type="match status" value="1"/>
</dbReference>
<dbReference type="InterPro" id="IPR036291">
    <property type="entry name" value="NAD(P)-bd_dom_sf"/>
</dbReference>
<name>A0AAX4KVV2_9TREE</name>
<gene>
    <name evidence="2" type="ORF">V865_008622</name>
</gene>
<feature type="domain" description="Enoyl reductase (ER)" evidence="1">
    <location>
        <begin position="14"/>
        <end position="353"/>
    </location>
</feature>
<dbReference type="InterPro" id="IPR013149">
    <property type="entry name" value="ADH-like_C"/>
</dbReference>
<dbReference type="InterPro" id="IPR047122">
    <property type="entry name" value="Trans-enoyl_RdTase-like"/>
</dbReference>